<dbReference type="Pfam" id="PF20684">
    <property type="entry name" value="Fung_rhodopsin"/>
    <property type="match status" value="1"/>
</dbReference>
<feature type="transmembrane region" description="Helical" evidence="2">
    <location>
        <begin position="138"/>
        <end position="160"/>
    </location>
</feature>
<dbReference type="PANTHER" id="PTHR39614">
    <property type="entry name" value="INTEGRAL MEMBRANE PROTEIN"/>
    <property type="match status" value="1"/>
</dbReference>
<evidence type="ECO:0000256" key="1">
    <source>
        <dbReference type="SAM" id="MobiDB-lite"/>
    </source>
</evidence>
<feature type="transmembrane region" description="Helical" evidence="2">
    <location>
        <begin position="57"/>
        <end position="77"/>
    </location>
</feature>
<evidence type="ECO:0000313" key="5">
    <source>
        <dbReference type="Proteomes" id="UP000800093"/>
    </source>
</evidence>
<keyword evidence="2" id="KW-0472">Membrane</keyword>
<feature type="transmembrane region" description="Helical" evidence="2">
    <location>
        <begin position="24"/>
        <end position="45"/>
    </location>
</feature>
<comment type="caution">
    <text evidence="4">The sequence shown here is derived from an EMBL/GenBank/DDBJ whole genome shotgun (WGS) entry which is preliminary data.</text>
</comment>
<feature type="domain" description="Rhodopsin" evidence="3">
    <location>
        <begin position="42"/>
        <end position="279"/>
    </location>
</feature>
<name>A0A9P4JV11_9PLEO</name>
<dbReference type="OrthoDB" id="3918601at2759"/>
<reference evidence="5" key="1">
    <citation type="journal article" date="2020" name="Stud. Mycol.">
        <title>101 Dothideomycetes genomes: A test case for predicting lifestyles and emergence of pathogens.</title>
        <authorList>
            <person name="Haridas S."/>
            <person name="Albert R."/>
            <person name="Binder M."/>
            <person name="Bloem J."/>
            <person name="LaButti K."/>
            <person name="Salamov A."/>
            <person name="Andreopoulos B."/>
            <person name="Baker S."/>
            <person name="Barry K."/>
            <person name="Bills G."/>
            <person name="Bluhm B."/>
            <person name="Cannon C."/>
            <person name="Castanera R."/>
            <person name="Culley D."/>
            <person name="Daum C."/>
            <person name="Ezra D."/>
            <person name="Gonzalez J."/>
            <person name="Henrissat B."/>
            <person name="Kuo A."/>
            <person name="Liang C."/>
            <person name="Lipzen A."/>
            <person name="Lutzoni F."/>
            <person name="Magnuson J."/>
            <person name="Mondo S."/>
            <person name="Nolan M."/>
            <person name="Ohm R."/>
            <person name="Pangilinan J."/>
            <person name="Park H.-J."/>
            <person name="Ramirez L."/>
            <person name="Alfaro M."/>
            <person name="Sun H."/>
            <person name="Tritt A."/>
            <person name="Yoshinaga Y."/>
            <person name="Zwiers L.-H."/>
            <person name="Turgeon B."/>
            <person name="Goodwin S."/>
            <person name="Spatafora J."/>
            <person name="Crous P."/>
            <person name="Grigoriev I."/>
        </authorList>
    </citation>
    <scope>NUCLEOTIDE SEQUENCE [LARGE SCALE GENOMIC DNA]</scope>
    <source>
        <strain evidence="5">CBS 304.66</strain>
    </source>
</reference>
<dbReference type="AlphaFoldDB" id="A0A9P4JV11"/>
<evidence type="ECO:0000259" key="3">
    <source>
        <dbReference type="Pfam" id="PF20684"/>
    </source>
</evidence>
<sequence>MDAGPATALDEHRFALITVDDQSGYLWIASILCLIYTLLILVTRLHIKWNLYGADDVAATVATILQLGEVVPLFLAMKNGLGKSEHLLDAEQLSNVGRATFAAQIFLILALATAKGSVAALMLRLFTRDMKVTRMSWILCNAVLALTVAWGIGAIIALSVACSPSSFVRDVGEKCGDQVLRWRIITVVDIVIELLLIILPVLFVWPIQMKAYIKLQVIVAFGFRAPVIGFGAAHMHYVGYYANSDDASKAMIPALVYQQFELFWALLSATIPTLKAFMRSFNSGFGMEIDLDGYGSGYGSNGYYNGTYPLESLKNATAPNGVVTSTPETRARGQKSTGTGPQSAAGSVRGRGASVASERIGTETVNSDGSQEMIIRREVQWTVSHDDAKQ</sequence>
<feature type="compositionally biased region" description="Polar residues" evidence="1">
    <location>
        <begin position="319"/>
        <end position="345"/>
    </location>
</feature>
<keyword evidence="5" id="KW-1185">Reference proteome</keyword>
<feature type="transmembrane region" description="Helical" evidence="2">
    <location>
        <begin position="262"/>
        <end position="278"/>
    </location>
</feature>
<keyword evidence="2" id="KW-0812">Transmembrane</keyword>
<accession>A0A9P4JV11</accession>
<evidence type="ECO:0000256" key="2">
    <source>
        <dbReference type="SAM" id="Phobius"/>
    </source>
</evidence>
<gene>
    <name evidence="4" type="ORF">CC78DRAFT_527498</name>
</gene>
<feature type="region of interest" description="Disordered" evidence="1">
    <location>
        <begin position="319"/>
        <end position="371"/>
    </location>
</feature>
<feature type="transmembrane region" description="Helical" evidence="2">
    <location>
        <begin position="180"/>
        <end position="205"/>
    </location>
</feature>
<organism evidence="4 5">
    <name type="scientific">Lojkania enalia</name>
    <dbReference type="NCBI Taxonomy" id="147567"/>
    <lineage>
        <taxon>Eukaryota</taxon>
        <taxon>Fungi</taxon>
        <taxon>Dikarya</taxon>
        <taxon>Ascomycota</taxon>
        <taxon>Pezizomycotina</taxon>
        <taxon>Dothideomycetes</taxon>
        <taxon>Pleosporomycetidae</taxon>
        <taxon>Pleosporales</taxon>
        <taxon>Pleosporales incertae sedis</taxon>
        <taxon>Lojkania</taxon>
    </lineage>
</organism>
<proteinExistence type="predicted"/>
<protein>
    <recommendedName>
        <fullName evidence="3">Rhodopsin domain-containing protein</fullName>
    </recommendedName>
</protein>
<dbReference type="EMBL" id="ML986882">
    <property type="protein sequence ID" value="KAF2257664.1"/>
    <property type="molecule type" value="Genomic_DNA"/>
</dbReference>
<evidence type="ECO:0000313" key="4">
    <source>
        <dbReference type="EMBL" id="KAF2257664.1"/>
    </source>
</evidence>
<dbReference type="Proteomes" id="UP000800093">
    <property type="component" value="Unassembled WGS sequence"/>
</dbReference>
<dbReference type="InterPro" id="IPR049326">
    <property type="entry name" value="Rhodopsin_dom_fungi"/>
</dbReference>
<feature type="transmembrane region" description="Helical" evidence="2">
    <location>
        <begin position="217"/>
        <end position="242"/>
    </location>
</feature>
<dbReference type="PANTHER" id="PTHR39614:SF2">
    <property type="entry name" value="INTEGRAL MEMBRANE PROTEIN"/>
    <property type="match status" value="1"/>
</dbReference>
<feature type="transmembrane region" description="Helical" evidence="2">
    <location>
        <begin position="101"/>
        <end position="126"/>
    </location>
</feature>
<keyword evidence="2" id="KW-1133">Transmembrane helix</keyword>